<comment type="caution">
    <text evidence="2">The sequence shown here is derived from an EMBL/GenBank/DDBJ whole genome shotgun (WGS) entry which is preliminary data.</text>
</comment>
<feature type="region of interest" description="Disordered" evidence="1">
    <location>
        <begin position="1"/>
        <end position="71"/>
    </location>
</feature>
<feature type="compositionally biased region" description="Basic residues" evidence="1">
    <location>
        <begin position="50"/>
        <end position="60"/>
    </location>
</feature>
<proteinExistence type="predicted"/>
<protein>
    <submittedName>
        <fullName evidence="2">Uncharacterized protein</fullName>
    </submittedName>
</protein>
<evidence type="ECO:0000313" key="2">
    <source>
        <dbReference type="EMBL" id="KAK2852124.1"/>
    </source>
</evidence>
<evidence type="ECO:0000256" key="1">
    <source>
        <dbReference type="SAM" id="MobiDB-lite"/>
    </source>
</evidence>
<gene>
    <name evidence="2" type="ORF">Q5P01_008400</name>
</gene>
<evidence type="ECO:0000313" key="3">
    <source>
        <dbReference type="Proteomes" id="UP001187415"/>
    </source>
</evidence>
<name>A0AA88NA82_CHASR</name>
<accession>A0AA88NA82</accession>
<feature type="region of interest" description="Disordered" evidence="1">
    <location>
        <begin position="136"/>
        <end position="169"/>
    </location>
</feature>
<sequence length="181" mass="19087">MRHEDDVPCGHSGPPSIAQNPRGLQASKEGIQATSGPAAASCCLPNAPRHLPHNHHRAPQGKRQGQPQQAAAYLTLPGQEDCRTAASTTLQAGKGETEQAAGTTTDRLLTPLGYPSLQQYPATQVLPGINLVPRYLPRGSTRPGQQNVAPTLYPQGKKDPRQAADITPGQLLAPLGYSNLA</sequence>
<keyword evidence="3" id="KW-1185">Reference proteome</keyword>
<dbReference type="Proteomes" id="UP001187415">
    <property type="component" value="Unassembled WGS sequence"/>
</dbReference>
<organism evidence="2 3">
    <name type="scientific">Channa striata</name>
    <name type="common">Snakehead murrel</name>
    <name type="synonym">Ophicephalus striatus</name>
    <dbReference type="NCBI Taxonomy" id="64152"/>
    <lineage>
        <taxon>Eukaryota</taxon>
        <taxon>Metazoa</taxon>
        <taxon>Chordata</taxon>
        <taxon>Craniata</taxon>
        <taxon>Vertebrata</taxon>
        <taxon>Euteleostomi</taxon>
        <taxon>Actinopterygii</taxon>
        <taxon>Neopterygii</taxon>
        <taxon>Teleostei</taxon>
        <taxon>Neoteleostei</taxon>
        <taxon>Acanthomorphata</taxon>
        <taxon>Anabantaria</taxon>
        <taxon>Anabantiformes</taxon>
        <taxon>Channoidei</taxon>
        <taxon>Channidae</taxon>
        <taxon>Channa</taxon>
    </lineage>
</organism>
<dbReference type="EMBL" id="JAUPFM010000005">
    <property type="protein sequence ID" value="KAK2852124.1"/>
    <property type="molecule type" value="Genomic_DNA"/>
</dbReference>
<reference evidence="2" key="1">
    <citation type="submission" date="2023-07" db="EMBL/GenBank/DDBJ databases">
        <title>Chromosome-level Genome Assembly of Striped Snakehead (Channa striata).</title>
        <authorList>
            <person name="Liu H."/>
        </authorList>
    </citation>
    <scope>NUCLEOTIDE SEQUENCE</scope>
    <source>
        <strain evidence="2">Gz</strain>
        <tissue evidence="2">Muscle</tissue>
    </source>
</reference>
<dbReference type="AlphaFoldDB" id="A0AA88NA82"/>